<keyword evidence="2" id="KW-1185">Reference proteome</keyword>
<evidence type="ECO:0000313" key="1">
    <source>
        <dbReference type="EMBL" id="CAB3982973.1"/>
    </source>
</evidence>
<proteinExistence type="predicted"/>
<protein>
    <submittedName>
        <fullName evidence="1">Uncharacterized protein</fullName>
    </submittedName>
</protein>
<accession>A0A6S7FZ55</accession>
<dbReference type="OrthoDB" id="7533242at2759"/>
<evidence type="ECO:0000313" key="2">
    <source>
        <dbReference type="Proteomes" id="UP001152795"/>
    </source>
</evidence>
<organism evidence="1 2">
    <name type="scientific">Paramuricea clavata</name>
    <name type="common">Red gorgonian</name>
    <name type="synonym">Violescent sea-whip</name>
    <dbReference type="NCBI Taxonomy" id="317549"/>
    <lineage>
        <taxon>Eukaryota</taxon>
        <taxon>Metazoa</taxon>
        <taxon>Cnidaria</taxon>
        <taxon>Anthozoa</taxon>
        <taxon>Octocorallia</taxon>
        <taxon>Malacalcyonacea</taxon>
        <taxon>Plexauridae</taxon>
        <taxon>Paramuricea</taxon>
    </lineage>
</organism>
<dbReference type="EMBL" id="CACRXK020000561">
    <property type="protein sequence ID" value="CAB3982973.1"/>
    <property type="molecule type" value="Genomic_DNA"/>
</dbReference>
<comment type="caution">
    <text evidence="1">The sequence shown here is derived from an EMBL/GenBank/DDBJ whole genome shotgun (WGS) entry which is preliminary data.</text>
</comment>
<name>A0A6S7FZ55_PARCT</name>
<sequence>MVTECAYGQLKGRWQILMRKCESLPDEVKMLTLACMMLHNICISKGDLLPRTLDITIDPNTNQRRESSEIRDILHMMNPSRPRDYEKKATNIRDLLANKFWLEKQAINEEDT</sequence>
<gene>
    <name evidence="1" type="ORF">PACLA_8A048387</name>
</gene>
<dbReference type="AlphaFoldDB" id="A0A6S7FZ55"/>
<reference evidence="1" key="1">
    <citation type="submission" date="2020-04" db="EMBL/GenBank/DDBJ databases">
        <authorList>
            <person name="Alioto T."/>
            <person name="Alioto T."/>
            <person name="Gomez Garrido J."/>
        </authorList>
    </citation>
    <scope>NUCLEOTIDE SEQUENCE</scope>
    <source>
        <strain evidence="1">A484AB</strain>
    </source>
</reference>
<dbReference type="Proteomes" id="UP001152795">
    <property type="component" value="Unassembled WGS sequence"/>
</dbReference>